<gene>
    <name evidence="2" type="ORF">CANARDRAFT_204906</name>
</gene>
<reference evidence="3" key="1">
    <citation type="submission" date="2016-04" db="EMBL/GenBank/DDBJ databases">
        <title>Comparative genomics of biotechnologically important yeasts.</title>
        <authorList>
            <consortium name="DOE Joint Genome Institute"/>
            <person name="Riley R."/>
            <person name="Haridas S."/>
            <person name="Wolfe K.H."/>
            <person name="Lopes M.R."/>
            <person name="Hittinger C.T."/>
            <person name="Goker M."/>
            <person name="Salamov A."/>
            <person name="Wisecaver J."/>
            <person name="Long T.M."/>
            <person name="Aerts A.L."/>
            <person name="Barry K."/>
            <person name="Choi C."/>
            <person name="Clum A."/>
            <person name="Coughlan A.Y."/>
            <person name="Deshpande S."/>
            <person name="Douglass A.P."/>
            <person name="Hanson S.J."/>
            <person name="Klenk H.-P."/>
            <person name="Labutti K."/>
            <person name="Lapidus A."/>
            <person name="Lindquist E."/>
            <person name="Lipzen A."/>
            <person name="Meier-Kolthoff J.P."/>
            <person name="Ohm R.A."/>
            <person name="Otillar R.P."/>
            <person name="Pangilinan J."/>
            <person name="Peng Y."/>
            <person name="Rokas A."/>
            <person name="Rosa C.A."/>
            <person name="Scheuner C."/>
            <person name="Sibirny A.A."/>
            <person name="Slot J.C."/>
            <person name="Stielow J.B."/>
            <person name="Sun H."/>
            <person name="Kurtzman C.P."/>
            <person name="Blackwell M."/>
            <person name="Grigoriev I.V."/>
            <person name="Jeffries T.W."/>
        </authorList>
    </citation>
    <scope>NUCLEOTIDE SEQUENCE [LARGE SCALE GENOMIC DNA]</scope>
    <source>
        <strain evidence="3">NRRL YB-2248</strain>
    </source>
</reference>
<keyword evidence="3" id="KW-1185">Reference proteome</keyword>
<feature type="compositionally biased region" description="Basic and acidic residues" evidence="1">
    <location>
        <begin position="1"/>
        <end position="10"/>
    </location>
</feature>
<feature type="compositionally biased region" description="Acidic residues" evidence="1">
    <location>
        <begin position="135"/>
        <end position="151"/>
    </location>
</feature>
<feature type="region of interest" description="Disordered" evidence="1">
    <location>
        <begin position="1"/>
        <end position="73"/>
    </location>
</feature>
<dbReference type="STRING" id="983967.A0A1E4SSW5"/>
<sequence length="260" mass="30128">MQYQHTRHESNLPSTQLNDQFNQYPTYTHPHNTPQPQPHPPPTSQTTSIQKLQSSSLSPSSSSLSSSSSSSSTYSKPFYLYKFYDSAEQRMEDYKIFPTPYVHNSTLSQSPSNNPYTTRKQLSGDLSSSDTDHSFDEDDIDEEEEEEDEDRQNEGSADLNLRPEIMLLNNVKFKCNYPRCKYEGTFLSKDYLRRHIREQHRRSKTHSCDGILKTGEKAGMPWGCGKKFNRPYQLVNHWRGQRSLKRCGVPQEELVRYGIL</sequence>
<feature type="compositionally biased region" description="Polar residues" evidence="1">
    <location>
        <begin position="104"/>
        <end position="126"/>
    </location>
</feature>
<proteinExistence type="predicted"/>
<feature type="compositionally biased region" description="Low complexity" evidence="1">
    <location>
        <begin position="23"/>
        <end position="32"/>
    </location>
</feature>
<dbReference type="AlphaFoldDB" id="A0A1E4SSW5"/>
<feature type="region of interest" description="Disordered" evidence="1">
    <location>
        <begin position="104"/>
        <end position="159"/>
    </location>
</feature>
<dbReference type="OrthoDB" id="3994630at2759"/>
<accession>A0A1E4SSW5</accession>
<evidence type="ECO:0000313" key="3">
    <source>
        <dbReference type="Proteomes" id="UP000094801"/>
    </source>
</evidence>
<evidence type="ECO:0008006" key="4">
    <source>
        <dbReference type="Google" id="ProtNLM"/>
    </source>
</evidence>
<evidence type="ECO:0000313" key="2">
    <source>
        <dbReference type="EMBL" id="ODV82613.1"/>
    </source>
</evidence>
<feature type="compositionally biased region" description="Low complexity" evidence="1">
    <location>
        <begin position="44"/>
        <end position="73"/>
    </location>
</feature>
<organism evidence="2 3">
    <name type="scientific">[Candida] arabinofermentans NRRL YB-2248</name>
    <dbReference type="NCBI Taxonomy" id="983967"/>
    <lineage>
        <taxon>Eukaryota</taxon>
        <taxon>Fungi</taxon>
        <taxon>Dikarya</taxon>
        <taxon>Ascomycota</taxon>
        <taxon>Saccharomycotina</taxon>
        <taxon>Pichiomycetes</taxon>
        <taxon>Pichiales</taxon>
        <taxon>Pichiaceae</taxon>
        <taxon>Ogataea</taxon>
        <taxon>Ogataea/Candida clade</taxon>
    </lineage>
</organism>
<dbReference type="Gene3D" id="3.30.160.60">
    <property type="entry name" value="Classic Zinc Finger"/>
    <property type="match status" value="1"/>
</dbReference>
<evidence type="ECO:0000256" key="1">
    <source>
        <dbReference type="SAM" id="MobiDB-lite"/>
    </source>
</evidence>
<feature type="compositionally biased region" description="Polar residues" evidence="1">
    <location>
        <begin position="11"/>
        <end position="22"/>
    </location>
</feature>
<feature type="compositionally biased region" description="Pro residues" evidence="1">
    <location>
        <begin position="33"/>
        <end position="43"/>
    </location>
</feature>
<protein>
    <recommendedName>
        <fullName evidence="4">C2H2-type domain-containing protein</fullName>
    </recommendedName>
</protein>
<dbReference type="Proteomes" id="UP000094801">
    <property type="component" value="Unassembled WGS sequence"/>
</dbReference>
<name>A0A1E4SSW5_9ASCO</name>
<dbReference type="EMBL" id="KV453879">
    <property type="protein sequence ID" value="ODV82613.1"/>
    <property type="molecule type" value="Genomic_DNA"/>
</dbReference>